<evidence type="ECO:0000313" key="9">
    <source>
        <dbReference type="Proteomes" id="UP001144256"/>
    </source>
</evidence>
<evidence type="ECO:0000256" key="6">
    <source>
        <dbReference type="RuleBase" id="RU003435"/>
    </source>
</evidence>
<organism evidence="8 9">
    <name type="scientific">Vallitalea longa</name>
    <dbReference type="NCBI Taxonomy" id="2936439"/>
    <lineage>
        <taxon>Bacteria</taxon>
        <taxon>Bacillati</taxon>
        <taxon>Bacillota</taxon>
        <taxon>Clostridia</taxon>
        <taxon>Lachnospirales</taxon>
        <taxon>Vallitaleaceae</taxon>
        <taxon>Vallitalea</taxon>
    </lineage>
</organism>
<dbReference type="Proteomes" id="UP001144256">
    <property type="component" value="Unassembled WGS sequence"/>
</dbReference>
<evidence type="ECO:0000256" key="3">
    <source>
        <dbReference type="ARBA" id="ARBA00022801"/>
    </source>
</evidence>
<keyword evidence="9" id="KW-1185">Reference proteome</keyword>
<keyword evidence="2 6" id="KW-0479">Metal-binding</keyword>
<dbReference type="GO" id="GO:0006508">
    <property type="term" value="P:proteolysis"/>
    <property type="evidence" value="ECO:0007669"/>
    <property type="project" value="UniProtKB-KW"/>
</dbReference>
<keyword evidence="1 6" id="KW-0645">Protease</keyword>
<dbReference type="SUPFAM" id="SSF55486">
    <property type="entry name" value="Metalloproteases ('zincins'), catalytic domain"/>
    <property type="match status" value="1"/>
</dbReference>
<reference evidence="8" key="1">
    <citation type="submission" date="2022-06" db="EMBL/GenBank/DDBJ databases">
        <title>Vallitalea longa sp. nov., an anaerobic bacterium isolated from marine sediment.</title>
        <authorList>
            <person name="Hirano S."/>
            <person name="Terahara T."/>
            <person name="Mori K."/>
            <person name="Hamada M."/>
            <person name="Matsumoto R."/>
            <person name="Kobayashi T."/>
        </authorList>
    </citation>
    <scope>NUCLEOTIDE SEQUENCE</scope>
    <source>
        <strain evidence="8">SH18-1</strain>
    </source>
</reference>
<dbReference type="RefSeq" id="WP_281812482.1">
    <property type="nucleotide sequence ID" value="NZ_BRLB01000001.1"/>
</dbReference>
<evidence type="ECO:0000259" key="7">
    <source>
        <dbReference type="Pfam" id="PF01432"/>
    </source>
</evidence>
<feature type="domain" description="Peptidase M3A/M3B catalytic" evidence="7">
    <location>
        <begin position="168"/>
        <end position="545"/>
    </location>
</feature>
<evidence type="ECO:0000256" key="1">
    <source>
        <dbReference type="ARBA" id="ARBA00022670"/>
    </source>
</evidence>
<protein>
    <submittedName>
        <fullName evidence="8">M3 family oligoendopeptidase</fullName>
    </submittedName>
</protein>
<dbReference type="Gene3D" id="1.10.1370.30">
    <property type="match status" value="1"/>
</dbReference>
<dbReference type="InterPro" id="IPR011976">
    <property type="entry name" value="Pept_M3B_oligopep-rel"/>
</dbReference>
<evidence type="ECO:0000313" key="8">
    <source>
        <dbReference type="EMBL" id="GKX28329.1"/>
    </source>
</evidence>
<evidence type="ECO:0000256" key="2">
    <source>
        <dbReference type="ARBA" id="ARBA00022723"/>
    </source>
</evidence>
<dbReference type="NCBIfam" id="TIGR02289">
    <property type="entry name" value="M3_not_pepF"/>
    <property type="match status" value="1"/>
</dbReference>
<dbReference type="EMBL" id="BRLB01000001">
    <property type="protein sequence ID" value="GKX28329.1"/>
    <property type="molecule type" value="Genomic_DNA"/>
</dbReference>
<keyword evidence="3 6" id="KW-0378">Hydrolase</keyword>
<proteinExistence type="inferred from homology"/>
<comment type="similarity">
    <text evidence="6">Belongs to the peptidase M3 family.</text>
</comment>
<evidence type="ECO:0000256" key="5">
    <source>
        <dbReference type="ARBA" id="ARBA00023049"/>
    </source>
</evidence>
<dbReference type="GO" id="GO:0046872">
    <property type="term" value="F:metal ion binding"/>
    <property type="evidence" value="ECO:0007669"/>
    <property type="project" value="UniProtKB-UniRule"/>
</dbReference>
<dbReference type="Pfam" id="PF01432">
    <property type="entry name" value="Peptidase_M3"/>
    <property type="match status" value="1"/>
</dbReference>
<dbReference type="AlphaFoldDB" id="A0A9W5YAD6"/>
<keyword evidence="5 6" id="KW-0482">Metalloprotease</keyword>
<dbReference type="CDD" id="cd09606">
    <property type="entry name" value="M3B_PepF"/>
    <property type="match status" value="1"/>
</dbReference>
<accession>A0A9W5YAD6</accession>
<comment type="cofactor">
    <cofactor evidence="6">
        <name>Zn(2+)</name>
        <dbReference type="ChEBI" id="CHEBI:29105"/>
    </cofactor>
    <text evidence="6">Binds 1 zinc ion.</text>
</comment>
<dbReference type="InterPro" id="IPR001567">
    <property type="entry name" value="Pept_M3A_M3B_dom"/>
</dbReference>
<keyword evidence="4 6" id="KW-0862">Zinc</keyword>
<gene>
    <name evidence="8" type="ORF">SH1V18_08090</name>
</gene>
<name>A0A9W5YAD6_9FIRM</name>
<dbReference type="GO" id="GO:0004222">
    <property type="term" value="F:metalloendopeptidase activity"/>
    <property type="evidence" value="ECO:0007669"/>
    <property type="project" value="InterPro"/>
</dbReference>
<comment type="caution">
    <text evidence="8">The sequence shown here is derived from an EMBL/GenBank/DDBJ whole genome shotgun (WGS) entry which is preliminary data.</text>
</comment>
<sequence length="558" mass="65629">MIKFKEFPYERVDFQELSERFINHTKKLELATTVGEAYLQIIETDYLEKVFVSYATLSEAGNTNNSYDKFYLEEEAFFNKIKPEFSLLMQKRDDAILQSPFREELRKLIGNEFFNSAVMKKRTVSEEVLTLMEAENELSQEYSTIRSRLSIEVDGKTLTMPEINKLGQSADRETRKKYAVLGERAMMKQAPEFDRIYDEMMKIRTEIAHKTGFESYTDYCLHKFGRTSYGRDELLVFADNVKKYIVPVVSKMVEEQAKRLGHEVKNYDESTLFPNRQATVTKDLLPSFKKIFTKLSPETKVFFDELYEREFFDLDLRKGKTNGAYSNYMPLCNMPYVFETYNATEGAVETFAHECGHGLNSFMHRGEPASGVCVQSADICETHSMSMEFFVWQNIDEIITEDVDKYKYRQLKDSLAFIPYGTAIDVFQTKVYDNPEMTPEERRSLWKELEKEFIPWRKYEEGLFYSEGRAWQHQIHVMKWPFYYIDYVLAQVCALQFWVLDEEDHEKSWEAYIRLIKDSGKYSFTEIIKRAGLSTPFEEGILKRISDKVLDFSSGLRV</sequence>
<evidence type="ECO:0000256" key="4">
    <source>
        <dbReference type="ARBA" id="ARBA00022833"/>
    </source>
</evidence>